<name>A0A059D4H9_EUCGR</name>
<gene>
    <name evidence="1" type="ORF">EUGRSUZ_B02445</name>
</gene>
<dbReference type="EMBL" id="KK198754">
    <property type="protein sequence ID" value="KCW85658.1"/>
    <property type="molecule type" value="Genomic_DNA"/>
</dbReference>
<reference evidence="1" key="1">
    <citation type="submission" date="2013-07" db="EMBL/GenBank/DDBJ databases">
        <title>The genome of Eucalyptus grandis.</title>
        <authorList>
            <person name="Schmutz J."/>
            <person name="Hayes R."/>
            <person name="Myburg A."/>
            <person name="Tuskan G."/>
            <person name="Grattapaglia D."/>
            <person name="Rokhsar D.S."/>
        </authorList>
    </citation>
    <scope>NUCLEOTIDE SEQUENCE</scope>
    <source>
        <tissue evidence="1">Leaf extractions</tissue>
    </source>
</reference>
<dbReference type="InParanoid" id="A0A059D4H9"/>
<protein>
    <submittedName>
        <fullName evidence="1">Uncharacterized protein</fullName>
    </submittedName>
</protein>
<proteinExistence type="predicted"/>
<evidence type="ECO:0000313" key="1">
    <source>
        <dbReference type="EMBL" id="KCW85658.1"/>
    </source>
</evidence>
<organism evidence="1">
    <name type="scientific">Eucalyptus grandis</name>
    <name type="common">Flooded gum</name>
    <dbReference type="NCBI Taxonomy" id="71139"/>
    <lineage>
        <taxon>Eukaryota</taxon>
        <taxon>Viridiplantae</taxon>
        <taxon>Streptophyta</taxon>
        <taxon>Embryophyta</taxon>
        <taxon>Tracheophyta</taxon>
        <taxon>Spermatophyta</taxon>
        <taxon>Magnoliopsida</taxon>
        <taxon>eudicotyledons</taxon>
        <taxon>Gunneridae</taxon>
        <taxon>Pentapetalae</taxon>
        <taxon>rosids</taxon>
        <taxon>malvids</taxon>
        <taxon>Myrtales</taxon>
        <taxon>Myrtaceae</taxon>
        <taxon>Myrtoideae</taxon>
        <taxon>Eucalypteae</taxon>
        <taxon>Eucalyptus</taxon>
    </lineage>
</organism>
<dbReference type="AlphaFoldDB" id="A0A059D4H9"/>
<dbReference type="Gramene" id="KCW85658">
    <property type="protein sequence ID" value="KCW85658"/>
    <property type="gene ID" value="EUGRSUZ_B02445"/>
</dbReference>
<sequence>MHGEGNSPFLSLAAHSPRFLSLFCSVLLFPSLVLLTKTSQQKESFGGRRRRGQVNGNVACMLSRTLSPLVTEEGERDVACIRSSLASSKPLLRVFSCSNGVASPRSTSPFS</sequence>
<accession>A0A059D4H9</accession>